<keyword evidence="3" id="KW-1185">Reference proteome</keyword>
<gene>
    <name evidence="2" type="ORF">BDN71DRAFT_1514177</name>
</gene>
<protein>
    <submittedName>
        <fullName evidence="2">Uncharacterized protein</fullName>
    </submittedName>
</protein>
<feature type="compositionally biased region" description="Basic and acidic residues" evidence="1">
    <location>
        <begin position="317"/>
        <end position="327"/>
    </location>
</feature>
<evidence type="ECO:0000313" key="2">
    <source>
        <dbReference type="EMBL" id="KAF9487232.1"/>
    </source>
</evidence>
<feature type="compositionally biased region" description="Acidic residues" evidence="1">
    <location>
        <begin position="328"/>
        <end position="341"/>
    </location>
</feature>
<dbReference type="AlphaFoldDB" id="A0A9P5ZGX9"/>
<organism evidence="2 3">
    <name type="scientific">Pleurotus eryngii</name>
    <name type="common">Boletus of the steppes</name>
    <dbReference type="NCBI Taxonomy" id="5323"/>
    <lineage>
        <taxon>Eukaryota</taxon>
        <taxon>Fungi</taxon>
        <taxon>Dikarya</taxon>
        <taxon>Basidiomycota</taxon>
        <taxon>Agaricomycotina</taxon>
        <taxon>Agaricomycetes</taxon>
        <taxon>Agaricomycetidae</taxon>
        <taxon>Agaricales</taxon>
        <taxon>Pleurotineae</taxon>
        <taxon>Pleurotaceae</taxon>
        <taxon>Pleurotus</taxon>
    </lineage>
</organism>
<comment type="caution">
    <text evidence="2">The sequence shown here is derived from an EMBL/GenBank/DDBJ whole genome shotgun (WGS) entry which is preliminary data.</text>
</comment>
<name>A0A9P5ZGX9_PLEER</name>
<evidence type="ECO:0000256" key="1">
    <source>
        <dbReference type="SAM" id="MobiDB-lite"/>
    </source>
</evidence>
<dbReference type="EMBL" id="MU154801">
    <property type="protein sequence ID" value="KAF9487232.1"/>
    <property type="molecule type" value="Genomic_DNA"/>
</dbReference>
<feature type="region of interest" description="Disordered" evidence="1">
    <location>
        <begin position="166"/>
        <end position="193"/>
    </location>
</feature>
<reference evidence="2" key="1">
    <citation type="submission" date="2020-11" db="EMBL/GenBank/DDBJ databases">
        <authorList>
            <consortium name="DOE Joint Genome Institute"/>
            <person name="Ahrendt S."/>
            <person name="Riley R."/>
            <person name="Andreopoulos W."/>
            <person name="Labutti K."/>
            <person name="Pangilinan J."/>
            <person name="Ruiz-Duenas F.J."/>
            <person name="Barrasa J.M."/>
            <person name="Sanchez-Garcia M."/>
            <person name="Camarero S."/>
            <person name="Miyauchi S."/>
            <person name="Serrano A."/>
            <person name="Linde D."/>
            <person name="Babiker R."/>
            <person name="Drula E."/>
            <person name="Ayuso-Fernandez I."/>
            <person name="Pacheco R."/>
            <person name="Padilla G."/>
            <person name="Ferreira P."/>
            <person name="Barriuso J."/>
            <person name="Kellner H."/>
            <person name="Castanera R."/>
            <person name="Alfaro M."/>
            <person name="Ramirez L."/>
            <person name="Pisabarro A.G."/>
            <person name="Kuo A."/>
            <person name="Tritt A."/>
            <person name="Lipzen A."/>
            <person name="He G."/>
            <person name="Yan M."/>
            <person name="Ng V."/>
            <person name="Cullen D."/>
            <person name="Martin F."/>
            <person name="Rosso M.-N."/>
            <person name="Henrissat B."/>
            <person name="Hibbett D."/>
            <person name="Martinez A.T."/>
            <person name="Grigoriev I.V."/>
        </authorList>
    </citation>
    <scope>NUCLEOTIDE SEQUENCE</scope>
    <source>
        <strain evidence="2">ATCC 90797</strain>
    </source>
</reference>
<dbReference type="OrthoDB" id="2803783at2759"/>
<accession>A0A9P5ZGX9</accession>
<sequence length="546" mass="62461">MARLAWAKAARDSRLWTSDVQRDWLMDRMGGYMEARNSKRRGALGAFRRKVMDDFILEFWKNMKTSEVERTDALETLEQCIWEWFSNHSRKAGPKKRLAAWQVYSRLYYDDILKPLVEEQWREDPSYDPNAREVLFEFRNNVVYQLWHIEKDEEVKEEVAAYIEEVYQRGDDTEEEDDIDDDDDDNVEPEELSRRQANWKLQIQVEALPLTLQKMCEQICRELGFVGVVCFAGPEPKSGGSIVATFGADGRTEGGRMLTEVYPSLRAQLEAAFRFGGKSDDSMFLDDDDLGMAGQDVDMDMESREDGGSDGGARPYHNGEEDGHGDVPEGDDREDNGDNNGDDNGNAPEDDEVKELAAKNEELLVVKNDELDKVIGLKALPHWLQKAVNYLRAYKGHVGYLDAIIGFVNFERHVKNYHRKPLAAAGQKHVKLTVEELDQMCDELFSWWFSLQPTGRIPPDFDESLQNCSLLLQISTTGHEDWPNLYRGATNGIYGVFICLGWWLEAGRKLGTKYDKLVDDVCWVLNSMVTIPAPPLNAEKPSSRRQ</sequence>
<dbReference type="Proteomes" id="UP000807025">
    <property type="component" value="Unassembled WGS sequence"/>
</dbReference>
<evidence type="ECO:0000313" key="3">
    <source>
        <dbReference type="Proteomes" id="UP000807025"/>
    </source>
</evidence>
<proteinExistence type="predicted"/>
<feature type="region of interest" description="Disordered" evidence="1">
    <location>
        <begin position="300"/>
        <end position="350"/>
    </location>
</feature>
<feature type="compositionally biased region" description="Acidic residues" evidence="1">
    <location>
        <begin position="172"/>
        <end position="190"/>
    </location>
</feature>